<dbReference type="GO" id="GO:0008270">
    <property type="term" value="F:zinc ion binding"/>
    <property type="evidence" value="ECO:0007669"/>
    <property type="project" value="UniProtKB-UniRule"/>
</dbReference>
<organism evidence="6 7">
    <name type="scientific">Stachybotrys elegans</name>
    <dbReference type="NCBI Taxonomy" id="80388"/>
    <lineage>
        <taxon>Eukaryota</taxon>
        <taxon>Fungi</taxon>
        <taxon>Dikarya</taxon>
        <taxon>Ascomycota</taxon>
        <taxon>Pezizomycotina</taxon>
        <taxon>Sordariomycetes</taxon>
        <taxon>Hypocreomycetidae</taxon>
        <taxon>Hypocreales</taxon>
        <taxon>Stachybotryaceae</taxon>
        <taxon>Stachybotrys</taxon>
    </lineage>
</organism>
<dbReference type="InterPro" id="IPR036874">
    <property type="entry name" value="Carbonic_anhydrase_sf"/>
</dbReference>
<keyword evidence="3 4" id="KW-0862">Zinc</keyword>
<dbReference type="Pfam" id="PF00484">
    <property type="entry name" value="Pro_CA"/>
    <property type="match status" value="1"/>
</dbReference>
<comment type="caution">
    <text evidence="6">The sequence shown here is derived from an EMBL/GenBank/DDBJ whole genome shotgun (WGS) entry which is preliminary data.</text>
</comment>
<feature type="binding site" evidence="4">
    <location>
        <position position="44"/>
    </location>
    <ligand>
        <name>Zn(2+)</name>
        <dbReference type="ChEBI" id="CHEBI:29105"/>
    </ligand>
</feature>
<dbReference type="PANTHER" id="PTHR43175:SF3">
    <property type="entry name" value="CARBON DISULFIDE HYDROLASE"/>
    <property type="match status" value="1"/>
</dbReference>
<dbReference type="EC" id="4.2.1.1" evidence="5"/>
<comment type="similarity">
    <text evidence="1 5">Belongs to the beta-class carbonic anhydrase family.</text>
</comment>
<evidence type="ECO:0000256" key="1">
    <source>
        <dbReference type="ARBA" id="ARBA00006217"/>
    </source>
</evidence>
<name>A0A8K0WMD3_9HYPO</name>
<feature type="binding site" evidence="4">
    <location>
        <position position="42"/>
    </location>
    <ligand>
        <name>Zn(2+)</name>
        <dbReference type="ChEBI" id="CHEBI:29105"/>
    </ligand>
</feature>
<dbReference type="AlphaFoldDB" id="A0A8K0WMD3"/>
<dbReference type="OrthoDB" id="10248475at2759"/>
<comment type="cofactor">
    <cofactor evidence="4">
        <name>Zn(2+)</name>
        <dbReference type="ChEBI" id="CHEBI:29105"/>
    </cofactor>
    <text evidence="4">Binds 1 zinc ion per subunit.</text>
</comment>
<dbReference type="Proteomes" id="UP000813444">
    <property type="component" value="Unassembled WGS sequence"/>
</dbReference>
<keyword evidence="2 4" id="KW-0479">Metal-binding</keyword>
<evidence type="ECO:0000313" key="6">
    <source>
        <dbReference type="EMBL" id="KAH7310428.1"/>
    </source>
</evidence>
<dbReference type="PANTHER" id="PTHR43175">
    <property type="entry name" value="CARBONIC ANHYDRASE"/>
    <property type="match status" value="1"/>
</dbReference>
<feature type="binding site" evidence="4">
    <location>
        <position position="94"/>
    </location>
    <ligand>
        <name>Zn(2+)</name>
        <dbReference type="ChEBI" id="CHEBI:29105"/>
    </ligand>
</feature>
<comment type="function">
    <text evidence="5">Reversible hydration of carbon dioxide.</text>
</comment>
<evidence type="ECO:0000313" key="7">
    <source>
        <dbReference type="Proteomes" id="UP000813444"/>
    </source>
</evidence>
<evidence type="ECO:0000256" key="2">
    <source>
        <dbReference type="ARBA" id="ARBA00022723"/>
    </source>
</evidence>
<protein>
    <recommendedName>
        <fullName evidence="5">Carbonic anhydrase</fullName>
        <ecNumber evidence="5">4.2.1.1</ecNumber>
    </recommendedName>
    <alternativeName>
        <fullName evidence="5">Carbonate dehydratase</fullName>
    </alternativeName>
</protein>
<feature type="binding site" evidence="4">
    <location>
        <position position="97"/>
    </location>
    <ligand>
        <name>Zn(2+)</name>
        <dbReference type="ChEBI" id="CHEBI:29105"/>
    </ligand>
</feature>
<keyword evidence="7" id="KW-1185">Reference proteome</keyword>
<dbReference type="InterPro" id="IPR001765">
    <property type="entry name" value="Carbonic_anhydrase"/>
</dbReference>
<dbReference type="EMBL" id="JAGPNK010000012">
    <property type="protein sequence ID" value="KAH7310428.1"/>
    <property type="molecule type" value="Genomic_DNA"/>
</dbReference>
<sequence length="174" mass="19714">MSGPTIQELLDRNERLSTWFRPAKFFSEISTPRSPKILMVSCLDPRSQPEEIFGLQFAEALSFRNLGGRVASVHDDIVGLDSLLRFEHVIIIHHTDCALLHYTSDQVREGVRKLPGVTAEEAESLVLPNFSSLEDSVREDMEHLKKSKVIRPELKEAIKGFVFDIKTGLIKQVE</sequence>
<evidence type="ECO:0000256" key="5">
    <source>
        <dbReference type="RuleBase" id="RU003956"/>
    </source>
</evidence>
<dbReference type="Gene3D" id="3.40.1050.10">
    <property type="entry name" value="Carbonic anhydrase"/>
    <property type="match status" value="1"/>
</dbReference>
<accession>A0A8K0WMD3</accession>
<keyword evidence="5" id="KW-0456">Lyase</keyword>
<dbReference type="GO" id="GO:0004089">
    <property type="term" value="F:carbonate dehydratase activity"/>
    <property type="evidence" value="ECO:0007669"/>
    <property type="project" value="UniProtKB-UniRule"/>
</dbReference>
<dbReference type="SMART" id="SM00947">
    <property type="entry name" value="Pro_CA"/>
    <property type="match status" value="1"/>
</dbReference>
<reference evidence="6" key="1">
    <citation type="journal article" date="2021" name="Nat. Commun.">
        <title>Genetic determinants of endophytism in the Arabidopsis root mycobiome.</title>
        <authorList>
            <person name="Mesny F."/>
            <person name="Miyauchi S."/>
            <person name="Thiergart T."/>
            <person name="Pickel B."/>
            <person name="Atanasova L."/>
            <person name="Karlsson M."/>
            <person name="Huettel B."/>
            <person name="Barry K.W."/>
            <person name="Haridas S."/>
            <person name="Chen C."/>
            <person name="Bauer D."/>
            <person name="Andreopoulos W."/>
            <person name="Pangilinan J."/>
            <person name="LaButti K."/>
            <person name="Riley R."/>
            <person name="Lipzen A."/>
            <person name="Clum A."/>
            <person name="Drula E."/>
            <person name="Henrissat B."/>
            <person name="Kohler A."/>
            <person name="Grigoriev I.V."/>
            <person name="Martin F.M."/>
            <person name="Hacquard S."/>
        </authorList>
    </citation>
    <scope>NUCLEOTIDE SEQUENCE</scope>
    <source>
        <strain evidence="6">MPI-CAGE-CH-0235</strain>
    </source>
</reference>
<gene>
    <name evidence="6" type="ORF">B0I35DRAFT_73376</name>
</gene>
<dbReference type="SUPFAM" id="SSF53056">
    <property type="entry name" value="beta-carbonic anhydrase, cab"/>
    <property type="match status" value="1"/>
</dbReference>
<proteinExistence type="inferred from homology"/>
<comment type="catalytic activity">
    <reaction evidence="5">
        <text>hydrogencarbonate + H(+) = CO2 + H2O</text>
        <dbReference type="Rhea" id="RHEA:10748"/>
        <dbReference type="ChEBI" id="CHEBI:15377"/>
        <dbReference type="ChEBI" id="CHEBI:15378"/>
        <dbReference type="ChEBI" id="CHEBI:16526"/>
        <dbReference type="ChEBI" id="CHEBI:17544"/>
        <dbReference type="EC" id="4.2.1.1"/>
    </reaction>
</comment>
<evidence type="ECO:0000256" key="3">
    <source>
        <dbReference type="ARBA" id="ARBA00022833"/>
    </source>
</evidence>
<evidence type="ECO:0000256" key="4">
    <source>
        <dbReference type="PIRSR" id="PIRSR601765-1"/>
    </source>
</evidence>